<sequence>MSEHRPRIAIIGAGPGGISLALSLKQKGVHDFVVYERESGIGGVWYQNRYPGYRCDIDALYYSHSRYPYNFGESHPPRKVVQEYWDSICFKEDLHSQFHSNTTLKSASWDPSDSTYKLILENRDGTEVKVNHQYLISAIGSFSSPSRANIPGLQDFEGEIIRSWSWPEELGLAELRGKRVAVLGNGCTGTQLITVLSRDPEIEVIAISRSVRWLKPGTTKEGPHTVKWSKVQSFLYSIAPFRWVARLGVFLTMETYWIGFAKKSILTPIVRKAQNRVARWMSTSAPEKLREKIVPDYPVGSNRITFDGGYLNALNQPNVTAVLDAVQQVKGSSLILQSGQEFQADCIVLATGFDTAASLNVQGREGHLMAGKRDHLEYYHGIAIPGFHNVFSLQGNNSTAGHFSSLFQIEVQAEYIASLLAKTGQQDAKVIEVKESSTKEYNEWIDRRLDKTVWSGKESWYRADGGKGRIFTHWPGPATLYWWINRKINWDDWVITGANP</sequence>
<comment type="similarity">
    <text evidence="1">Belongs to the FAD-binding monooxygenase family.</text>
</comment>
<dbReference type="PRINTS" id="PR00419">
    <property type="entry name" value="ADXRDTASE"/>
</dbReference>
<dbReference type="EMBL" id="CP144534">
    <property type="protein sequence ID" value="WWC61864.1"/>
    <property type="molecule type" value="Genomic_DNA"/>
</dbReference>
<dbReference type="InterPro" id="IPR051209">
    <property type="entry name" value="FAD-bind_Monooxygenase_sf"/>
</dbReference>
<reference evidence="4" key="2">
    <citation type="submission" date="2013-07" db="EMBL/GenBank/DDBJ databases">
        <authorList>
            <consortium name="The Broad Institute Genome Sequencing Platform"/>
            <person name="Cuomo C."/>
            <person name="Litvintseva A."/>
            <person name="Chen Y."/>
            <person name="Heitman J."/>
            <person name="Sun S."/>
            <person name="Springer D."/>
            <person name="Dromer F."/>
            <person name="Young S.K."/>
            <person name="Zeng Q."/>
            <person name="Gargeya S."/>
            <person name="Fitzgerald M."/>
            <person name="Abouelleil A."/>
            <person name="Alvarado L."/>
            <person name="Berlin A.M."/>
            <person name="Chapman S.B."/>
            <person name="Dewar J."/>
            <person name="Goldberg J."/>
            <person name="Griggs A."/>
            <person name="Gujja S."/>
            <person name="Hansen M."/>
            <person name="Howarth C."/>
            <person name="Imamovic A."/>
            <person name="Larimer J."/>
            <person name="McCowan C."/>
            <person name="Murphy C."/>
            <person name="Pearson M."/>
            <person name="Priest M."/>
            <person name="Roberts A."/>
            <person name="Saif S."/>
            <person name="Shea T."/>
            <person name="Sykes S."/>
            <person name="Wortman J."/>
            <person name="Nusbaum C."/>
            <person name="Birren B."/>
        </authorList>
    </citation>
    <scope>NUCLEOTIDE SEQUENCE</scope>
    <source>
        <strain evidence="4">CBS 10117</strain>
    </source>
</reference>
<evidence type="ECO:0000313" key="4">
    <source>
        <dbReference type="EMBL" id="WWC61864.1"/>
    </source>
</evidence>
<keyword evidence="5" id="KW-1185">Reference proteome</keyword>
<accession>A0A1A6A599</accession>
<dbReference type="PANTHER" id="PTHR42877:SF4">
    <property type="entry name" value="FAD_NAD(P)-BINDING DOMAIN-CONTAINING PROTEIN-RELATED"/>
    <property type="match status" value="1"/>
</dbReference>
<dbReference type="Proteomes" id="UP000078595">
    <property type="component" value="Chromosome 5"/>
</dbReference>
<evidence type="ECO:0000313" key="3">
    <source>
        <dbReference type="EMBL" id="OBR85239.1"/>
    </source>
</evidence>
<reference evidence="3" key="1">
    <citation type="submission" date="2013-07" db="EMBL/GenBank/DDBJ databases">
        <title>The Genome Sequence of Cryptococcus dejecticola CBS10117.</title>
        <authorList>
            <consortium name="The Broad Institute Genome Sequencing Platform"/>
            <person name="Cuomo C."/>
            <person name="Litvintseva A."/>
            <person name="Chen Y."/>
            <person name="Heitman J."/>
            <person name="Sun S."/>
            <person name="Springer D."/>
            <person name="Dromer F."/>
            <person name="Young S.K."/>
            <person name="Zeng Q."/>
            <person name="Gargeya S."/>
            <person name="Fitzgerald M."/>
            <person name="Abouelleil A."/>
            <person name="Alvarado L."/>
            <person name="Berlin A.M."/>
            <person name="Chapman S.B."/>
            <person name="Dewar J."/>
            <person name="Goldberg J."/>
            <person name="Griggs A."/>
            <person name="Gujja S."/>
            <person name="Hansen M."/>
            <person name="Howarth C."/>
            <person name="Imamovic A."/>
            <person name="Larimer J."/>
            <person name="McCowan C."/>
            <person name="Murphy C."/>
            <person name="Pearson M."/>
            <person name="Priest M."/>
            <person name="Roberts A."/>
            <person name="Saif S."/>
            <person name="Shea T."/>
            <person name="Sykes S."/>
            <person name="Wortman J."/>
            <person name="Nusbaum C."/>
            <person name="Birren B."/>
        </authorList>
    </citation>
    <scope>NUCLEOTIDE SEQUENCE [LARGE SCALE GENOMIC DNA]</scope>
    <source>
        <strain evidence="3">CBS 10117</strain>
    </source>
</reference>
<dbReference type="InterPro" id="IPR036188">
    <property type="entry name" value="FAD/NAD-bd_sf"/>
</dbReference>
<gene>
    <name evidence="3" type="ORF">I303_04572</name>
    <name evidence="4" type="ORF">I303_104449</name>
</gene>
<dbReference type="PANTHER" id="PTHR42877">
    <property type="entry name" value="L-ORNITHINE N(5)-MONOOXYGENASE-RELATED"/>
    <property type="match status" value="1"/>
</dbReference>
<dbReference type="InterPro" id="IPR023753">
    <property type="entry name" value="FAD/NAD-binding_dom"/>
</dbReference>
<dbReference type="GeneID" id="28968271"/>
<evidence type="ECO:0000313" key="5">
    <source>
        <dbReference type="Proteomes" id="UP000078595"/>
    </source>
</evidence>
<dbReference type="Gene3D" id="3.50.50.60">
    <property type="entry name" value="FAD/NAD(P)-binding domain"/>
    <property type="match status" value="2"/>
</dbReference>
<dbReference type="GO" id="GO:0016491">
    <property type="term" value="F:oxidoreductase activity"/>
    <property type="evidence" value="ECO:0007669"/>
    <property type="project" value="InterPro"/>
</dbReference>
<dbReference type="OrthoDB" id="74360at2759"/>
<dbReference type="EMBL" id="KI894031">
    <property type="protein sequence ID" value="OBR85239.1"/>
    <property type="molecule type" value="Genomic_DNA"/>
</dbReference>
<name>A0A1A6A599_9TREE</name>
<protein>
    <recommendedName>
        <fullName evidence="2">FAD/NAD(P)-binding domain-containing protein</fullName>
    </recommendedName>
</protein>
<evidence type="ECO:0000256" key="1">
    <source>
        <dbReference type="ARBA" id="ARBA00010139"/>
    </source>
</evidence>
<dbReference type="Pfam" id="PF07992">
    <property type="entry name" value="Pyr_redox_2"/>
    <property type="match status" value="1"/>
</dbReference>
<dbReference type="STRING" id="1296121.A0A1A6A599"/>
<dbReference type="RefSeq" id="XP_018263081.1">
    <property type="nucleotide sequence ID" value="XM_018407870.1"/>
</dbReference>
<evidence type="ECO:0000259" key="2">
    <source>
        <dbReference type="Pfam" id="PF07992"/>
    </source>
</evidence>
<dbReference type="SUPFAM" id="SSF51905">
    <property type="entry name" value="FAD/NAD(P)-binding domain"/>
    <property type="match status" value="1"/>
</dbReference>
<organism evidence="3">
    <name type="scientific">Kwoniella dejecticola CBS 10117</name>
    <dbReference type="NCBI Taxonomy" id="1296121"/>
    <lineage>
        <taxon>Eukaryota</taxon>
        <taxon>Fungi</taxon>
        <taxon>Dikarya</taxon>
        <taxon>Basidiomycota</taxon>
        <taxon>Agaricomycotina</taxon>
        <taxon>Tremellomycetes</taxon>
        <taxon>Tremellales</taxon>
        <taxon>Cryptococcaceae</taxon>
        <taxon>Kwoniella</taxon>
    </lineage>
</organism>
<dbReference type="VEuPathDB" id="FungiDB:I303_04572"/>
<feature type="domain" description="FAD/NAD(P)-binding" evidence="2">
    <location>
        <begin position="7"/>
        <end position="213"/>
    </location>
</feature>
<dbReference type="KEGG" id="kdj:28968271"/>
<dbReference type="AlphaFoldDB" id="A0A1A6A599"/>
<reference evidence="4" key="3">
    <citation type="submission" date="2024-02" db="EMBL/GenBank/DDBJ databases">
        <title>Comparative genomics of Cryptococcus and Kwoniella reveals pathogenesis evolution and contrasting modes of karyotype evolution via chromosome fusion or intercentromeric recombination.</title>
        <authorList>
            <person name="Coelho M.A."/>
            <person name="David-Palma M."/>
            <person name="Shea T."/>
            <person name="Bowers K."/>
            <person name="McGinley-Smith S."/>
            <person name="Mohammad A.W."/>
            <person name="Gnirke A."/>
            <person name="Yurkov A.M."/>
            <person name="Nowrousian M."/>
            <person name="Sun S."/>
            <person name="Cuomo C.A."/>
            <person name="Heitman J."/>
        </authorList>
    </citation>
    <scope>NUCLEOTIDE SEQUENCE</scope>
    <source>
        <strain evidence="4">CBS 10117</strain>
    </source>
</reference>
<proteinExistence type="inferred from homology"/>